<dbReference type="InterPro" id="IPR011009">
    <property type="entry name" value="Kinase-like_dom_sf"/>
</dbReference>
<evidence type="ECO:0000259" key="6">
    <source>
        <dbReference type="PROSITE" id="PS50011"/>
    </source>
</evidence>
<dbReference type="Proteomes" id="UP000265703">
    <property type="component" value="Unassembled WGS sequence"/>
</dbReference>
<evidence type="ECO:0000313" key="7">
    <source>
        <dbReference type="EMBL" id="RIA96178.1"/>
    </source>
</evidence>
<dbReference type="GO" id="GO:0004674">
    <property type="term" value="F:protein serine/threonine kinase activity"/>
    <property type="evidence" value="ECO:0007669"/>
    <property type="project" value="TreeGrafter"/>
</dbReference>
<evidence type="ECO:0000256" key="3">
    <source>
        <dbReference type="ARBA" id="ARBA00022777"/>
    </source>
</evidence>
<keyword evidence="1" id="KW-0808">Transferase</keyword>
<dbReference type="AlphaFoldDB" id="A0A397TDC2"/>
<dbReference type="EMBL" id="QKYT01000049">
    <property type="protein sequence ID" value="RIA96178.1"/>
    <property type="molecule type" value="Genomic_DNA"/>
</dbReference>
<name>A0A397TDC2_9GLOM</name>
<dbReference type="PANTHER" id="PTHR44329">
    <property type="entry name" value="SERINE/THREONINE-PROTEIN KINASE TNNI3K-RELATED"/>
    <property type="match status" value="1"/>
</dbReference>
<dbReference type="GO" id="GO:0005524">
    <property type="term" value="F:ATP binding"/>
    <property type="evidence" value="ECO:0007669"/>
    <property type="project" value="UniProtKB-UniRule"/>
</dbReference>
<sequence>MSNNTEFKVTNNSNERINWIENAISSKFIKHYEFENFYNLTEIGSGGFGVVYRANLKNSYKYFALKSFINFNNATVNEIIREIKLQREVDFHDNVISFYGVTSDLENKRKKYWMVLEYADSGSLRNYLKENFENLTWNDKFSLAFQLAFAVSCLHNEGIVHRDLHSNNILVHQNTIKLADFGLSKRIDETSNSRSKIFGMVTYVDPKIFNRKRNNNNQLQIYSLNKKSDVYSTGILLWEISSGRPPFCNEPHDAGLTLEILQGLRETSIPNTSEDYIKIYTDCWKGEPDDRPTISQNIQSLSNQNLISNTIENPENIINNSLHGDLSEVIRNFNIMSTKEIKEIESSSNQFENNFNIIVNEIINHLDKEKIQPFRNRNQY</sequence>
<dbReference type="InterPro" id="IPR017441">
    <property type="entry name" value="Protein_kinase_ATP_BS"/>
</dbReference>
<dbReference type="PROSITE" id="PS00107">
    <property type="entry name" value="PROTEIN_KINASE_ATP"/>
    <property type="match status" value="1"/>
</dbReference>
<organism evidence="7 8">
    <name type="scientific">Glomus cerebriforme</name>
    <dbReference type="NCBI Taxonomy" id="658196"/>
    <lineage>
        <taxon>Eukaryota</taxon>
        <taxon>Fungi</taxon>
        <taxon>Fungi incertae sedis</taxon>
        <taxon>Mucoromycota</taxon>
        <taxon>Glomeromycotina</taxon>
        <taxon>Glomeromycetes</taxon>
        <taxon>Glomerales</taxon>
        <taxon>Glomeraceae</taxon>
        <taxon>Glomus</taxon>
    </lineage>
</organism>
<accession>A0A397TDC2</accession>
<dbReference type="OrthoDB" id="122279at2759"/>
<dbReference type="PANTHER" id="PTHR44329:SF288">
    <property type="entry name" value="MITOGEN-ACTIVATED PROTEIN KINASE KINASE KINASE 20"/>
    <property type="match status" value="1"/>
</dbReference>
<dbReference type="SUPFAM" id="SSF56112">
    <property type="entry name" value="Protein kinase-like (PK-like)"/>
    <property type="match status" value="1"/>
</dbReference>
<proteinExistence type="predicted"/>
<dbReference type="InterPro" id="IPR051681">
    <property type="entry name" value="Ser/Thr_Kinases-Pseudokinases"/>
</dbReference>
<dbReference type="PRINTS" id="PR00109">
    <property type="entry name" value="TYRKINASE"/>
</dbReference>
<gene>
    <name evidence="7" type="ORF">C1645_815762</name>
</gene>
<evidence type="ECO:0000313" key="8">
    <source>
        <dbReference type="Proteomes" id="UP000265703"/>
    </source>
</evidence>
<comment type="caution">
    <text evidence="7">The sequence shown here is derived from an EMBL/GenBank/DDBJ whole genome shotgun (WGS) entry which is preliminary data.</text>
</comment>
<dbReference type="Gene3D" id="1.10.510.10">
    <property type="entry name" value="Transferase(Phosphotransferase) domain 1"/>
    <property type="match status" value="1"/>
</dbReference>
<dbReference type="Pfam" id="PF07714">
    <property type="entry name" value="PK_Tyr_Ser-Thr"/>
    <property type="match status" value="1"/>
</dbReference>
<evidence type="ECO:0000256" key="4">
    <source>
        <dbReference type="ARBA" id="ARBA00022840"/>
    </source>
</evidence>
<protein>
    <submittedName>
        <fullName evidence="7">Kinase-like domain-containing protein</fullName>
    </submittedName>
</protein>
<keyword evidence="8" id="KW-1185">Reference proteome</keyword>
<dbReference type="InterPro" id="IPR001245">
    <property type="entry name" value="Ser-Thr/Tyr_kinase_cat_dom"/>
</dbReference>
<evidence type="ECO:0000256" key="1">
    <source>
        <dbReference type="ARBA" id="ARBA00022679"/>
    </source>
</evidence>
<dbReference type="STRING" id="658196.A0A397TDC2"/>
<keyword evidence="2 5" id="KW-0547">Nucleotide-binding</keyword>
<dbReference type="PROSITE" id="PS50011">
    <property type="entry name" value="PROTEIN_KINASE_DOM"/>
    <property type="match status" value="1"/>
</dbReference>
<feature type="binding site" evidence="5">
    <location>
        <position position="66"/>
    </location>
    <ligand>
        <name>ATP</name>
        <dbReference type="ChEBI" id="CHEBI:30616"/>
    </ligand>
</feature>
<reference evidence="7 8" key="1">
    <citation type="submission" date="2018-06" db="EMBL/GenBank/DDBJ databases">
        <title>Comparative genomics reveals the genomic features of Rhizophagus irregularis, R. cerebriforme, R. diaphanum and Gigaspora rosea, and their symbiotic lifestyle signature.</title>
        <authorList>
            <person name="Morin E."/>
            <person name="San Clemente H."/>
            <person name="Chen E.C.H."/>
            <person name="De La Providencia I."/>
            <person name="Hainaut M."/>
            <person name="Kuo A."/>
            <person name="Kohler A."/>
            <person name="Murat C."/>
            <person name="Tang N."/>
            <person name="Roy S."/>
            <person name="Loubradou J."/>
            <person name="Henrissat B."/>
            <person name="Grigoriev I.V."/>
            <person name="Corradi N."/>
            <person name="Roux C."/>
            <person name="Martin F.M."/>
        </authorList>
    </citation>
    <scope>NUCLEOTIDE SEQUENCE [LARGE SCALE GENOMIC DNA]</scope>
    <source>
        <strain evidence="7 8">DAOM 227022</strain>
    </source>
</reference>
<evidence type="ECO:0000256" key="2">
    <source>
        <dbReference type="ARBA" id="ARBA00022741"/>
    </source>
</evidence>
<feature type="domain" description="Protein kinase" evidence="6">
    <location>
        <begin position="37"/>
        <end position="307"/>
    </location>
</feature>
<dbReference type="InterPro" id="IPR000719">
    <property type="entry name" value="Prot_kinase_dom"/>
</dbReference>
<keyword evidence="3 7" id="KW-0418">Kinase</keyword>
<keyword evidence="4 5" id="KW-0067">ATP-binding</keyword>
<evidence type="ECO:0000256" key="5">
    <source>
        <dbReference type="PROSITE-ProRule" id="PRU10141"/>
    </source>
</evidence>